<proteinExistence type="predicted"/>
<name>A0A4P1K8M2_9CAUL</name>
<dbReference type="AlphaFoldDB" id="A0A4P1K8M2"/>
<dbReference type="EMBL" id="LR588407">
    <property type="protein sequence ID" value="VTO16767.1"/>
    <property type="molecule type" value="Genomic_DNA"/>
</dbReference>
<keyword evidence="4" id="KW-1185">Reference proteome</keyword>
<dbReference type="SUPFAM" id="SSF103473">
    <property type="entry name" value="MFS general substrate transporter"/>
    <property type="match status" value="1"/>
</dbReference>
<evidence type="ECO:0000256" key="1">
    <source>
        <dbReference type="SAM" id="MobiDB-lite"/>
    </source>
</evidence>
<feature type="compositionally biased region" description="Basic and acidic residues" evidence="1">
    <location>
        <begin position="132"/>
        <end position="148"/>
    </location>
</feature>
<evidence type="ECO:0000256" key="2">
    <source>
        <dbReference type="SAM" id="Phobius"/>
    </source>
</evidence>
<protein>
    <submittedName>
        <fullName evidence="3">Uncharacterized protein</fullName>
    </submittedName>
</protein>
<keyword evidence="2" id="KW-0472">Membrane</keyword>
<evidence type="ECO:0000313" key="4">
    <source>
        <dbReference type="Proteomes" id="UP000309952"/>
    </source>
</evidence>
<sequence>MKDAYLRVGALVCVAQLGAGRPDGAVTVADRWRHRRRLGYCHHGGDGRTGRAALQQLTPGTLRGQAGAFYTLVANLLGLSLVPLLVGLATDRVFADPGMVGLSLLTVGAVVLLLGAGLLWLGKDRFILRADGDADSSERPPERNEPHVFDPSFRHSPPLAGRASALLGAGGLIRCCHLWTAPALQG</sequence>
<keyword evidence="2" id="KW-1133">Transmembrane helix</keyword>
<organism evidence="3 4">
    <name type="scientific">Brevundimonas vancanneytii</name>
    <dbReference type="NCBI Taxonomy" id="1325724"/>
    <lineage>
        <taxon>Bacteria</taxon>
        <taxon>Pseudomonadati</taxon>
        <taxon>Pseudomonadota</taxon>
        <taxon>Alphaproteobacteria</taxon>
        <taxon>Caulobacterales</taxon>
        <taxon>Caulobacteraceae</taxon>
        <taxon>Brevundimonas</taxon>
    </lineage>
</organism>
<dbReference type="Proteomes" id="UP000309952">
    <property type="component" value="Chromosome"/>
</dbReference>
<feature type="transmembrane region" description="Helical" evidence="2">
    <location>
        <begin position="67"/>
        <end position="88"/>
    </location>
</feature>
<reference evidence="3 4" key="1">
    <citation type="submission" date="2019-04" db="EMBL/GenBank/DDBJ databases">
        <authorList>
            <consortium name="Pathogen Informatics"/>
        </authorList>
    </citation>
    <scope>NUCLEOTIDE SEQUENCE [LARGE SCALE GENOMIC DNA]</scope>
    <source>
        <strain evidence="3 4">NCTC9239</strain>
    </source>
</reference>
<feature type="region of interest" description="Disordered" evidence="1">
    <location>
        <begin position="132"/>
        <end position="156"/>
    </location>
</feature>
<feature type="transmembrane region" description="Helical" evidence="2">
    <location>
        <begin position="100"/>
        <end position="121"/>
    </location>
</feature>
<dbReference type="KEGG" id="bvy:NCTC9239_02199"/>
<dbReference type="InterPro" id="IPR036259">
    <property type="entry name" value="MFS_trans_sf"/>
</dbReference>
<dbReference type="RefSeq" id="WP_138141648.1">
    <property type="nucleotide sequence ID" value="NZ_LR588407.1"/>
</dbReference>
<keyword evidence="2" id="KW-0812">Transmembrane</keyword>
<gene>
    <name evidence="3" type="ORF">NCTC9239_02199</name>
</gene>
<accession>A0A4P1K8M2</accession>
<evidence type="ECO:0000313" key="3">
    <source>
        <dbReference type="EMBL" id="VTO16767.1"/>
    </source>
</evidence>